<reference evidence="2" key="1">
    <citation type="journal article" date="2014" name="Front. Microbiol.">
        <title>High frequency of phylogenetically diverse reductive dehalogenase-homologous genes in deep subseafloor sedimentary metagenomes.</title>
        <authorList>
            <person name="Kawai M."/>
            <person name="Futagami T."/>
            <person name="Toyoda A."/>
            <person name="Takaki Y."/>
            <person name="Nishi S."/>
            <person name="Hori S."/>
            <person name="Arai W."/>
            <person name="Tsubouchi T."/>
            <person name="Morono Y."/>
            <person name="Uchiyama I."/>
            <person name="Ito T."/>
            <person name="Fujiyama A."/>
            <person name="Inagaki F."/>
            <person name="Takami H."/>
        </authorList>
    </citation>
    <scope>NUCLEOTIDE SEQUENCE</scope>
    <source>
        <strain evidence="2">Expedition CK06-06</strain>
    </source>
</reference>
<feature type="domain" description="Threonyl/alanyl tRNA synthetase SAD" evidence="1">
    <location>
        <begin position="27"/>
        <end position="65"/>
    </location>
</feature>
<dbReference type="GO" id="GO:0004812">
    <property type="term" value="F:aminoacyl-tRNA ligase activity"/>
    <property type="evidence" value="ECO:0007669"/>
    <property type="project" value="InterPro"/>
</dbReference>
<dbReference type="Pfam" id="PF07973">
    <property type="entry name" value="tRNA_SAD"/>
    <property type="match status" value="1"/>
</dbReference>
<sequence length="99" mass="11241">KSRIIPREEANRNLGKIRSKIPNEPQLRLIDIENLDLVCCGGTHVQSTTEIGSLFIFEFKKGNEIRYYVGNKAVSVDTSINIDMLILVNELNSPIEKLR</sequence>
<gene>
    <name evidence="2" type="ORF">S01H4_65657</name>
</gene>
<evidence type="ECO:0000313" key="2">
    <source>
        <dbReference type="EMBL" id="GAH27667.1"/>
    </source>
</evidence>
<dbReference type="EMBL" id="BART01040265">
    <property type="protein sequence ID" value="GAH27667.1"/>
    <property type="molecule type" value="Genomic_DNA"/>
</dbReference>
<dbReference type="InterPro" id="IPR018163">
    <property type="entry name" value="Thr/Ala-tRNA-synth_IIc_edit"/>
</dbReference>
<proteinExistence type="predicted"/>
<accession>X1E537</accession>
<protein>
    <recommendedName>
        <fullName evidence="1">Threonyl/alanyl tRNA synthetase SAD domain-containing protein</fullName>
    </recommendedName>
</protein>
<feature type="non-terminal residue" evidence="2">
    <location>
        <position position="1"/>
    </location>
</feature>
<evidence type="ECO:0000259" key="1">
    <source>
        <dbReference type="Pfam" id="PF07973"/>
    </source>
</evidence>
<organism evidence="2">
    <name type="scientific">marine sediment metagenome</name>
    <dbReference type="NCBI Taxonomy" id="412755"/>
    <lineage>
        <taxon>unclassified sequences</taxon>
        <taxon>metagenomes</taxon>
        <taxon>ecological metagenomes</taxon>
    </lineage>
</organism>
<dbReference type="InterPro" id="IPR012947">
    <property type="entry name" value="tRNA_SAD"/>
</dbReference>
<dbReference type="GO" id="GO:0043039">
    <property type="term" value="P:tRNA aminoacylation"/>
    <property type="evidence" value="ECO:0007669"/>
    <property type="project" value="InterPro"/>
</dbReference>
<dbReference type="Gene3D" id="3.30.980.10">
    <property type="entry name" value="Threonyl-trna Synthetase, Chain A, domain 2"/>
    <property type="match status" value="1"/>
</dbReference>
<dbReference type="AlphaFoldDB" id="X1E537"/>
<feature type="non-terminal residue" evidence="2">
    <location>
        <position position="99"/>
    </location>
</feature>
<dbReference type="SUPFAM" id="SSF55186">
    <property type="entry name" value="ThrRS/AlaRS common domain"/>
    <property type="match status" value="1"/>
</dbReference>
<comment type="caution">
    <text evidence="2">The sequence shown here is derived from an EMBL/GenBank/DDBJ whole genome shotgun (WGS) entry which is preliminary data.</text>
</comment>
<name>X1E537_9ZZZZ</name>
<dbReference type="GO" id="GO:0005524">
    <property type="term" value="F:ATP binding"/>
    <property type="evidence" value="ECO:0007669"/>
    <property type="project" value="InterPro"/>
</dbReference>